<dbReference type="Proteomes" id="UP000620559">
    <property type="component" value="Unassembled WGS sequence"/>
</dbReference>
<comment type="caution">
    <text evidence="1">The sequence shown here is derived from an EMBL/GenBank/DDBJ whole genome shotgun (WGS) entry which is preliminary data.</text>
</comment>
<dbReference type="EMBL" id="JADEWL010000133">
    <property type="protein sequence ID" value="MBE9216027.1"/>
    <property type="molecule type" value="Genomic_DNA"/>
</dbReference>
<organism evidence="1 2">
    <name type="scientific">Plectonema cf. radiosum LEGE 06105</name>
    <dbReference type="NCBI Taxonomy" id="945769"/>
    <lineage>
        <taxon>Bacteria</taxon>
        <taxon>Bacillati</taxon>
        <taxon>Cyanobacteriota</taxon>
        <taxon>Cyanophyceae</taxon>
        <taxon>Oscillatoriophycideae</taxon>
        <taxon>Oscillatoriales</taxon>
        <taxon>Microcoleaceae</taxon>
        <taxon>Plectonema</taxon>
    </lineage>
</organism>
<evidence type="ECO:0000313" key="1">
    <source>
        <dbReference type="EMBL" id="MBE9216027.1"/>
    </source>
</evidence>
<gene>
    <name evidence="1" type="ORF">IQ247_25765</name>
</gene>
<keyword evidence="2" id="KW-1185">Reference proteome</keyword>
<accession>A0A8J7K6X2</accession>
<sequence>MNLVVIGGNFSIKVLSFNSKLLAGLDIKGLPKVGAKQCFMGNQDEITFSFPTLDTFHKLFLS</sequence>
<dbReference type="AlphaFoldDB" id="A0A8J7K6X2"/>
<proteinExistence type="predicted"/>
<dbReference type="RefSeq" id="WP_193924366.1">
    <property type="nucleotide sequence ID" value="NZ_JADEWL010000133.1"/>
</dbReference>
<evidence type="ECO:0000313" key="2">
    <source>
        <dbReference type="Proteomes" id="UP000620559"/>
    </source>
</evidence>
<reference evidence="1" key="1">
    <citation type="submission" date="2020-10" db="EMBL/GenBank/DDBJ databases">
        <authorList>
            <person name="Castelo-Branco R."/>
            <person name="Eusebio N."/>
            <person name="Adriana R."/>
            <person name="Vieira A."/>
            <person name="Brugerolle De Fraissinette N."/>
            <person name="Rezende De Castro R."/>
            <person name="Schneider M.P."/>
            <person name="Vasconcelos V."/>
            <person name="Leao P.N."/>
        </authorList>
    </citation>
    <scope>NUCLEOTIDE SEQUENCE</scope>
    <source>
        <strain evidence="1">LEGE 06105</strain>
    </source>
</reference>
<protein>
    <submittedName>
        <fullName evidence="1">Uncharacterized protein</fullName>
    </submittedName>
</protein>
<name>A0A8J7K6X2_9CYAN</name>